<evidence type="ECO:0000313" key="2">
    <source>
        <dbReference type="EMBL" id="EJT75656.1"/>
    </source>
</evidence>
<organism evidence="2">
    <name type="scientific">Gaeumannomyces tritici (strain R3-111a-1)</name>
    <name type="common">Wheat and barley take-all root rot fungus</name>
    <name type="synonym">Gaeumannomyces graminis var. tritici</name>
    <dbReference type="NCBI Taxonomy" id="644352"/>
    <lineage>
        <taxon>Eukaryota</taxon>
        <taxon>Fungi</taxon>
        <taxon>Dikarya</taxon>
        <taxon>Ascomycota</taxon>
        <taxon>Pezizomycotina</taxon>
        <taxon>Sordariomycetes</taxon>
        <taxon>Sordariomycetidae</taxon>
        <taxon>Magnaporthales</taxon>
        <taxon>Magnaporthaceae</taxon>
        <taxon>Gaeumannomyces</taxon>
    </lineage>
</organism>
<dbReference type="eggNOG" id="ENOG502RMRD">
    <property type="taxonomic scope" value="Eukaryota"/>
</dbReference>
<evidence type="ECO:0000313" key="4">
    <source>
        <dbReference type="Proteomes" id="UP000006039"/>
    </source>
</evidence>
<dbReference type="Proteomes" id="UP000006039">
    <property type="component" value="Unassembled WGS sequence"/>
</dbReference>
<name>J3NWC4_GAET3</name>
<dbReference type="RefSeq" id="XP_009221656.1">
    <property type="nucleotide sequence ID" value="XM_009223392.1"/>
</dbReference>
<proteinExistence type="predicted"/>
<keyword evidence="1" id="KW-0732">Signal</keyword>
<dbReference type="GeneID" id="20346046"/>
<reference evidence="3" key="5">
    <citation type="submission" date="2018-04" db="UniProtKB">
        <authorList>
            <consortium name="EnsemblFungi"/>
        </authorList>
    </citation>
    <scope>IDENTIFICATION</scope>
    <source>
        <strain evidence="3">R3-111a-1</strain>
    </source>
</reference>
<reference evidence="2" key="3">
    <citation type="submission" date="2010-09" db="EMBL/GenBank/DDBJ databases">
        <title>Annotation of Gaeumannomyces graminis var. tritici R3-111a-1.</title>
        <authorList>
            <consortium name="The Broad Institute Genome Sequencing Platform"/>
            <person name="Ma L.-J."/>
            <person name="Dead R."/>
            <person name="Young S.K."/>
            <person name="Zeng Q."/>
            <person name="Gargeya S."/>
            <person name="Fitzgerald M."/>
            <person name="Haas B."/>
            <person name="Abouelleil A."/>
            <person name="Alvarado L."/>
            <person name="Arachchi H.M."/>
            <person name="Berlin A."/>
            <person name="Brown A."/>
            <person name="Chapman S.B."/>
            <person name="Chen Z."/>
            <person name="Dunbar C."/>
            <person name="Freedman E."/>
            <person name="Gearin G."/>
            <person name="Gellesch M."/>
            <person name="Goldberg J."/>
            <person name="Griggs A."/>
            <person name="Gujja S."/>
            <person name="Heiman D."/>
            <person name="Howarth C."/>
            <person name="Larson L."/>
            <person name="Lui A."/>
            <person name="MacDonald P.J.P."/>
            <person name="Mehta T."/>
            <person name="Montmayeur A."/>
            <person name="Murphy C."/>
            <person name="Neiman D."/>
            <person name="Pearson M."/>
            <person name="Priest M."/>
            <person name="Roberts A."/>
            <person name="Saif S."/>
            <person name="Shea T."/>
            <person name="Shenoy N."/>
            <person name="Sisk P."/>
            <person name="Stolte C."/>
            <person name="Sykes S."/>
            <person name="Yandava C."/>
            <person name="Wortman J."/>
            <person name="Nusbaum C."/>
            <person name="Birren B."/>
        </authorList>
    </citation>
    <scope>NUCLEOTIDE SEQUENCE</scope>
    <source>
        <strain evidence="2">R3-111a-1</strain>
    </source>
</reference>
<dbReference type="EMBL" id="GL385397">
    <property type="protein sequence ID" value="EJT75656.1"/>
    <property type="molecule type" value="Genomic_DNA"/>
</dbReference>
<sequence length="172" mass="17173">MSLLKRLLLAASLAATATLASPLAGGVVRQVARQGLEKRQQCGLTVCAAGYKCCNPLCSMCTKPGVVCTQQDCGHLRSSYSPGLPPRPFITTPAAATETVTTVPTFQTTLAPLPFPGGGGGGGGGGESPVTCGKNKCGKGQYCCNSSCGICAPVDGACIQLFCAAGTLPSSG</sequence>
<dbReference type="AlphaFoldDB" id="J3NWC4"/>
<keyword evidence="4" id="KW-1185">Reference proteome</keyword>
<accession>J3NWC4</accession>
<feature type="signal peptide" evidence="1">
    <location>
        <begin position="1"/>
        <end position="20"/>
    </location>
</feature>
<dbReference type="STRING" id="644352.J3NWC4"/>
<feature type="chain" id="PRO_5015094546" evidence="1">
    <location>
        <begin position="21"/>
        <end position="172"/>
    </location>
</feature>
<dbReference type="VEuPathDB" id="FungiDB:GGTG_05588"/>
<dbReference type="OrthoDB" id="5231675at2759"/>
<reference evidence="3" key="4">
    <citation type="journal article" date="2015" name="G3 (Bethesda)">
        <title>Genome sequences of three phytopathogenic species of the Magnaporthaceae family of fungi.</title>
        <authorList>
            <person name="Okagaki L.H."/>
            <person name="Nunes C.C."/>
            <person name="Sailsbery J."/>
            <person name="Clay B."/>
            <person name="Brown D."/>
            <person name="John T."/>
            <person name="Oh Y."/>
            <person name="Young N."/>
            <person name="Fitzgerald M."/>
            <person name="Haas B.J."/>
            <person name="Zeng Q."/>
            <person name="Young S."/>
            <person name="Adiconis X."/>
            <person name="Fan L."/>
            <person name="Levin J.Z."/>
            <person name="Mitchell T.K."/>
            <person name="Okubara P.A."/>
            <person name="Farman M.L."/>
            <person name="Kohn L.M."/>
            <person name="Birren B."/>
            <person name="Ma L.-J."/>
            <person name="Dean R.A."/>
        </authorList>
    </citation>
    <scope>NUCLEOTIDE SEQUENCE</scope>
    <source>
        <strain evidence="3">R3-111a-1</strain>
    </source>
</reference>
<reference evidence="2" key="2">
    <citation type="submission" date="2010-07" db="EMBL/GenBank/DDBJ databases">
        <authorList>
            <consortium name="The Broad Institute Genome Sequencing Platform"/>
            <consortium name="Broad Institute Genome Sequencing Center for Infectious Disease"/>
            <person name="Ma L.-J."/>
            <person name="Dead R."/>
            <person name="Young S."/>
            <person name="Zeng Q."/>
            <person name="Koehrsen M."/>
            <person name="Alvarado L."/>
            <person name="Berlin A."/>
            <person name="Chapman S.B."/>
            <person name="Chen Z."/>
            <person name="Freedman E."/>
            <person name="Gellesch M."/>
            <person name="Goldberg J."/>
            <person name="Griggs A."/>
            <person name="Gujja S."/>
            <person name="Heilman E.R."/>
            <person name="Heiman D."/>
            <person name="Hepburn T."/>
            <person name="Howarth C."/>
            <person name="Jen D."/>
            <person name="Larson L."/>
            <person name="Mehta T."/>
            <person name="Neiman D."/>
            <person name="Pearson M."/>
            <person name="Roberts A."/>
            <person name="Saif S."/>
            <person name="Shea T."/>
            <person name="Shenoy N."/>
            <person name="Sisk P."/>
            <person name="Stolte C."/>
            <person name="Sykes S."/>
            <person name="Walk T."/>
            <person name="White J."/>
            <person name="Yandava C."/>
            <person name="Haas B."/>
            <person name="Nusbaum C."/>
            <person name="Birren B."/>
        </authorList>
    </citation>
    <scope>NUCLEOTIDE SEQUENCE</scope>
    <source>
        <strain evidence="2">R3-111a-1</strain>
    </source>
</reference>
<evidence type="ECO:0000313" key="3">
    <source>
        <dbReference type="EnsemblFungi" id="EJT75656"/>
    </source>
</evidence>
<evidence type="ECO:0000256" key="1">
    <source>
        <dbReference type="SAM" id="SignalP"/>
    </source>
</evidence>
<dbReference type="HOGENOM" id="CLU_1759189_0_0_1"/>
<gene>
    <name evidence="3" type="primary">20346046</name>
    <name evidence="2" type="ORF">GGTG_05588</name>
</gene>
<dbReference type="EnsemblFungi" id="EJT75656">
    <property type="protein sequence ID" value="EJT75656"/>
    <property type="gene ID" value="GGTG_05588"/>
</dbReference>
<protein>
    <submittedName>
        <fullName evidence="2 3">Uncharacterized protein</fullName>
    </submittedName>
</protein>
<reference evidence="4" key="1">
    <citation type="submission" date="2010-07" db="EMBL/GenBank/DDBJ databases">
        <title>The genome sequence of Gaeumannomyces graminis var. tritici strain R3-111a-1.</title>
        <authorList>
            <consortium name="The Broad Institute Genome Sequencing Platform"/>
            <person name="Ma L.-J."/>
            <person name="Dead R."/>
            <person name="Young S."/>
            <person name="Zeng Q."/>
            <person name="Koehrsen M."/>
            <person name="Alvarado L."/>
            <person name="Berlin A."/>
            <person name="Chapman S.B."/>
            <person name="Chen Z."/>
            <person name="Freedman E."/>
            <person name="Gellesch M."/>
            <person name="Goldberg J."/>
            <person name="Griggs A."/>
            <person name="Gujja S."/>
            <person name="Heilman E.R."/>
            <person name="Heiman D."/>
            <person name="Hepburn T."/>
            <person name="Howarth C."/>
            <person name="Jen D."/>
            <person name="Larson L."/>
            <person name="Mehta T."/>
            <person name="Neiman D."/>
            <person name="Pearson M."/>
            <person name="Roberts A."/>
            <person name="Saif S."/>
            <person name="Shea T."/>
            <person name="Shenoy N."/>
            <person name="Sisk P."/>
            <person name="Stolte C."/>
            <person name="Sykes S."/>
            <person name="Walk T."/>
            <person name="White J."/>
            <person name="Yandava C."/>
            <person name="Haas B."/>
            <person name="Nusbaum C."/>
            <person name="Birren B."/>
        </authorList>
    </citation>
    <scope>NUCLEOTIDE SEQUENCE [LARGE SCALE GENOMIC DNA]</scope>
    <source>
        <strain evidence="4">R3-111a-1</strain>
    </source>
</reference>